<keyword evidence="5" id="KW-1185">Reference proteome</keyword>
<protein>
    <submittedName>
        <fullName evidence="4">Endodeoxyribonuclease</fullName>
    </submittedName>
</protein>
<dbReference type="AlphaFoldDB" id="A0A9P5V5R4"/>
<dbReference type="PANTHER" id="PTHR10848">
    <property type="entry name" value="MEIOTIC RECOMBINATION PROTEIN SPO11"/>
    <property type="match status" value="1"/>
</dbReference>
<dbReference type="GO" id="GO:0042138">
    <property type="term" value="P:meiotic DNA double-strand break formation"/>
    <property type="evidence" value="ECO:0007669"/>
    <property type="project" value="TreeGrafter"/>
</dbReference>
<dbReference type="GO" id="GO:0003918">
    <property type="term" value="F:DNA topoisomerase type II (double strand cut, ATP-hydrolyzing) activity"/>
    <property type="evidence" value="ECO:0007669"/>
    <property type="project" value="InterPro"/>
</dbReference>
<dbReference type="GO" id="GO:0003677">
    <property type="term" value="F:DNA binding"/>
    <property type="evidence" value="ECO:0007669"/>
    <property type="project" value="UniProtKB-UniRule"/>
</dbReference>
<dbReference type="GO" id="GO:0000228">
    <property type="term" value="C:nuclear chromosome"/>
    <property type="evidence" value="ECO:0007669"/>
    <property type="project" value="TreeGrafter"/>
</dbReference>
<sequence length="436" mass="48050">MTFGCQPAVDGIVEDLACTLEVPRSSLNVVAGTRSVVFGSVRILVKALGGRQRETSGVKGGGECEECEEVGQLPWLHEEIADSPFSKAQTSSNNKQSHQRQEEEGCDPLDSRFSQTNYNTLVPIPVRFSDIVEIEIHPRTRFVLVIEKEATFSNLISLGFYETHGPCILLTSKGYPDQVVRQLLKALSEMVLSGVYLRKFPYTSPGDGGDCRDSDCDVGRSSVNVPSVCQSSMRARRPPPLEIPLLALMDCDPQGIEIYLTYRCGSIKSAYENANLAVPALKCLGQFPSDWDLVLNPRPACTTSNEAHLGQEQENENDEEQERSRCRLKEAFISLTVKDRKKLERLLTTHPYICQHTQWKNQIARMLEVDAKTEIQSLHQLTSTGSGAFVVVGGSEGESEGGGNIARGAEGEGELPSSSALVLYLQRKLQDPESWL</sequence>
<dbReference type="PRINTS" id="PR01550">
    <property type="entry name" value="TOP6AFAMILY"/>
</dbReference>
<dbReference type="Gene3D" id="3.40.1360.10">
    <property type="match status" value="1"/>
</dbReference>
<accession>A0A9P5V5R4</accession>
<dbReference type="SUPFAM" id="SSF56726">
    <property type="entry name" value="DNA topoisomerase IV, alpha subunit"/>
    <property type="match status" value="2"/>
</dbReference>
<dbReference type="Gene3D" id="1.10.10.10">
    <property type="entry name" value="Winged helix-like DNA-binding domain superfamily/Winged helix DNA-binding domain"/>
    <property type="match status" value="1"/>
</dbReference>
<organism evidence="4 5">
    <name type="scientific">Linnemannia schmuckeri</name>
    <dbReference type="NCBI Taxonomy" id="64567"/>
    <lineage>
        <taxon>Eukaryota</taxon>
        <taxon>Fungi</taxon>
        <taxon>Fungi incertae sedis</taxon>
        <taxon>Mucoromycota</taxon>
        <taxon>Mortierellomycotina</taxon>
        <taxon>Mortierellomycetes</taxon>
        <taxon>Mortierellales</taxon>
        <taxon>Mortierellaceae</taxon>
        <taxon>Linnemannia</taxon>
    </lineage>
</organism>
<gene>
    <name evidence="4" type="primary">SPO11</name>
    <name evidence="4" type="ORF">BG015_002636</name>
</gene>
<evidence type="ECO:0000256" key="1">
    <source>
        <dbReference type="PROSITE-ProRule" id="PRU01385"/>
    </source>
</evidence>
<feature type="region of interest" description="Disordered" evidence="2">
    <location>
        <begin position="304"/>
        <end position="323"/>
    </location>
</feature>
<proteinExistence type="inferred from homology"/>
<dbReference type="InterPro" id="IPR002815">
    <property type="entry name" value="Spo11/TopoVI_A"/>
</dbReference>
<evidence type="ECO:0000313" key="5">
    <source>
        <dbReference type="Proteomes" id="UP000748756"/>
    </source>
</evidence>
<dbReference type="InterPro" id="IPR036078">
    <property type="entry name" value="Spo11/TopoVI_A_sf"/>
</dbReference>
<dbReference type="GO" id="GO:0007131">
    <property type="term" value="P:reciprocal meiotic recombination"/>
    <property type="evidence" value="ECO:0007669"/>
    <property type="project" value="TreeGrafter"/>
</dbReference>
<comment type="caution">
    <text evidence="1">Lacks conserved residue(s) required for the propagation of feature annotation.</text>
</comment>
<feature type="domain" description="Topoisomerase 6 subunit A/Spo11 TOPRIM" evidence="3">
    <location>
        <begin position="325"/>
        <end position="381"/>
    </location>
</feature>
<feature type="domain" description="Topoisomerase 6 subunit A/Spo11 TOPRIM" evidence="3">
    <location>
        <begin position="241"/>
        <end position="316"/>
    </location>
</feature>
<evidence type="ECO:0000313" key="4">
    <source>
        <dbReference type="EMBL" id="KAF9137710.1"/>
    </source>
</evidence>
<dbReference type="CDD" id="cd00223">
    <property type="entry name" value="TOPRIM_TopoIIB_SPO"/>
    <property type="match status" value="1"/>
</dbReference>
<evidence type="ECO:0000256" key="2">
    <source>
        <dbReference type="SAM" id="MobiDB-lite"/>
    </source>
</evidence>
<dbReference type="GO" id="GO:0000706">
    <property type="term" value="P:meiotic DNA double-strand break processing"/>
    <property type="evidence" value="ECO:0007669"/>
    <property type="project" value="TreeGrafter"/>
</dbReference>
<dbReference type="Proteomes" id="UP000748756">
    <property type="component" value="Unassembled WGS sequence"/>
</dbReference>
<feature type="region of interest" description="Disordered" evidence="2">
    <location>
        <begin position="84"/>
        <end position="112"/>
    </location>
</feature>
<reference evidence="4" key="1">
    <citation type="journal article" date="2020" name="Fungal Divers.">
        <title>Resolving the Mortierellaceae phylogeny through synthesis of multi-gene phylogenetics and phylogenomics.</title>
        <authorList>
            <person name="Vandepol N."/>
            <person name="Liber J."/>
            <person name="Desiro A."/>
            <person name="Na H."/>
            <person name="Kennedy M."/>
            <person name="Barry K."/>
            <person name="Grigoriev I.V."/>
            <person name="Miller A.N."/>
            <person name="O'Donnell K."/>
            <person name="Stajich J.E."/>
            <person name="Bonito G."/>
        </authorList>
    </citation>
    <scope>NUCLEOTIDE SEQUENCE</scope>
    <source>
        <strain evidence="4">NRRL 6426</strain>
    </source>
</reference>
<evidence type="ECO:0000259" key="3">
    <source>
        <dbReference type="Pfam" id="PF21180"/>
    </source>
</evidence>
<feature type="domain" description="Topoisomerase 6 subunit A/Spo11 TOPRIM" evidence="3">
    <location>
        <begin position="142"/>
        <end position="191"/>
    </location>
</feature>
<keyword evidence="1" id="KW-0238">DNA-binding</keyword>
<dbReference type="InterPro" id="IPR036388">
    <property type="entry name" value="WH-like_DNA-bd_sf"/>
</dbReference>
<dbReference type="EMBL" id="JAAAUQ010001534">
    <property type="protein sequence ID" value="KAF9137710.1"/>
    <property type="molecule type" value="Genomic_DNA"/>
</dbReference>
<dbReference type="PANTHER" id="PTHR10848:SF0">
    <property type="entry name" value="MEIOTIC RECOMBINATION PROTEIN SPO11"/>
    <property type="match status" value="1"/>
</dbReference>
<feature type="compositionally biased region" description="Polar residues" evidence="2">
    <location>
        <begin position="86"/>
        <end position="96"/>
    </location>
</feature>
<dbReference type="Pfam" id="PF21180">
    <property type="entry name" value="TOP6A-Spo11_Toprim"/>
    <property type="match status" value="3"/>
</dbReference>
<dbReference type="OrthoDB" id="521512at2759"/>
<dbReference type="InterPro" id="IPR034136">
    <property type="entry name" value="TOPRIM_Topo6A/Spo11"/>
</dbReference>
<name>A0A9P5V5R4_9FUNG</name>
<comment type="caution">
    <text evidence="4">The sequence shown here is derived from an EMBL/GenBank/DDBJ whole genome shotgun (WGS) entry which is preliminary data.</text>
</comment>
<dbReference type="PROSITE" id="PS52041">
    <property type="entry name" value="TOPO_IIB"/>
    <property type="match status" value="1"/>
</dbReference>
<comment type="similarity">
    <text evidence="1">Belongs to the TOP6A family.</text>
</comment>